<reference evidence="1" key="1">
    <citation type="submission" date="2023-08" db="EMBL/GenBank/DDBJ databases">
        <authorList>
            <person name="Alioto T."/>
            <person name="Alioto T."/>
            <person name="Gomez Garrido J."/>
        </authorList>
    </citation>
    <scope>NUCLEOTIDE SEQUENCE</scope>
</reference>
<dbReference type="Proteomes" id="UP001178508">
    <property type="component" value="Chromosome 14"/>
</dbReference>
<protein>
    <submittedName>
        <fullName evidence="1">Ferric-chelate reductase 1</fullName>
    </submittedName>
</protein>
<keyword evidence="2" id="KW-1185">Reference proteome</keyword>
<gene>
    <name evidence="1" type="ORF">XNOV1_A001940</name>
</gene>
<organism evidence="1 2">
    <name type="scientific">Xyrichtys novacula</name>
    <name type="common">Pearly razorfish</name>
    <name type="synonym">Hemipteronotus novacula</name>
    <dbReference type="NCBI Taxonomy" id="13765"/>
    <lineage>
        <taxon>Eukaryota</taxon>
        <taxon>Metazoa</taxon>
        <taxon>Chordata</taxon>
        <taxon>Craniata</taxon>
        <taxon>Vertebrata</taxon>
        <taxon>Euteleostomi</taxon>
        <taxon>Actinopterygii</taxon>
        <taxon>Neopterygii</taxon>
        <taxon>Teleostei</taxon>
        <taxon>Neoteleostei</taxon>
        <taxon>Acanthomorphata</taxon>
        <taxon>Eupercaria</taxon>
        <taxon>Labriformes</taxon>
        <taxon>Labridae</taxon>
        <taxon>Xyrichtys</taxon>
    </lineage>
</organism>
<evidence type="ECO:0000313" key="2">
    <source>
        <dbReference type="Proteomes" id="UP001178508"/>
    </source>
</evidence>
<accession>A0AAV1GHF7</accession>
<proteinExistence type="predicted"/>
<name>A0AAV1GHF7_XYRNO</name>
<dbReference type="EMBL" id="OY660877">
    <property type="protein sequence ID" value="CAJ1072868.1"/>
    <property type="molecule type" value="Genomic_DNA"/>
</dbReference>
<evidence type="ECO:0000313" key="1">
    <source>
        <dbReference type="EMBL" id="CAJ1072868.1"/>
    </source>
</evidence>
<sequence length="113" mass="11705">MVNGSIIKCEFVVPNVNATSTRNAATKIATMFSVLLGTGTFTGDMIGDFNVSLDSGFLNLADPASNITTTEAPSNMTTAPSNMTTVSGSNRGVEPHAVLLVLSVLTLPVMLRG</sequence>
<dbReference type="AlphaFoldDB" id="A0AAV1GHF7"/>